<proteinExistence type="predicted"/>
<gene>
    <name evidence="1" type="ORF">ZEAMMB73_Zm00001d027240</name>
</gene>
<dbReference type="EMBL" id="CM007647">
    <property type="protein sequence ID" value="ONL92412.1"/>
    <property type="molecule type" value="Genomic_DNA"/>
</dbReference>
<name>A0A1D6JJ97_MAIZE</name>
<evidence type="ECO:0000313" key="1">
    <source>
        <dbReference type="EMBL" id="ONL92418.1"/>
    </source>
</evidence>
<sequence>MGLTQVIIWSPSYSGSITNLSWLHLSDLLQQLKALLQTSFPILIWYPLLVTNLTKEATNPSSPAIY</sequence>
<dbReference type="EMBL" id="CM007647">
    <property type="protein sequence ID" value="ONL92418.1"/>
    <property type="molecule type" value="Genomic_DNA"/>
</dbReference>
<dbReference type="AlphaFoldDB" id="A0A1D6JJ97"/>
<organism evidence="1">
    <name type="scientific">Zea mays</name>
    <name type="common">Maize</name>
    <dbReference type="NCBI Taxonomy" id="4577"/>
    <lineage>
        <taxon>Eukaryota</taxon>
        <taxon>Viridiplantae</taxon>
        <taxon>Streptophyta</taxon>
        <taxon>Embryophyta</taxon>
        <taxon>Tracheophyta</taxon>
        <taxon>Spermatophyta</taxon>
        <taxon>Magnoliopsida</taxon>
        <taxon>Liliopsida</taxon>
        <taxon>Poales</taxon>
        <taxon>Poaceae</taxon>
        <taxon>PACMAD clade</taxon>
        <taxon>Panicoideae</taxon>
        <taxon>Andropogonodae</taxon>
        <taxon>Andropogoneae</taxon>
        <taxon>Tripsacinae</taxon>
        <taxon>Zea</taxon>
    </lineage>
</organism>
<dbReference type="EMBL" id="CM007647">
    <property type="protein sequence ID" value="ONL92415.1"/>
    <property type="molecule type" value="Genomic_DNA"/>
</dbReference>
<protein>
    <submittedName>
        <fullName evidence="1">Uncharacterized protein</fullName>
    </submittedName>
</protein>
<dbReference type="EMBL" id="CM007647">
    <property type="protein sequence ID" value="ONL92414.1"/>
    <property type="molecule type" value="Genomic_DNA"/>
</dbReference>
<accession>A0A1D6JJ97</accession>
<reference evidence="1" key="1">
    <citation type="submission" date="2015-12" db="EMBL/GenBank/DDBJ databases">
        <title>Update maize B73 reference genome by single molecule sequencing technologies.</title>
        <authorList>
            <consortium name="Maize Genome Sequencing Project"/>
            <person name="Ware D."/>
        </authorList>
    </citation>
    <scope>NUCLEOTIDE SEQUENCE [LARGE SCALE GENOMIC DNA]</scope>
    <source>
        <tissue evidence="1">Seedling</tissue>
    </source>
</reference>